<evidence type="ECO:0000256" key="6">
    <source>
        <dbReference type="SAM" id="Phobius"/>
    </source>
</evidence>
<feature type="domain" description="Endoplasmic reticulum vesicle transporter N-terminal" evidence="8">
    <location>
        <begin position="4"/>
        <end position="93"/>
    </location>
</feature>
<evidence type="ECO:0000256" key="5">
    <source>
        <dbReference type="ARBA" id="ARBA00023136"/>
    </source>
</evidence>
<keyword evidence="10" id="KW-1185">Reference proteome</keyword>
<keyword evidence="5 6" id="KW-0472">Membrane</keyword>
<dbReference type="EMBL" id="CAUJNA010003226">
    <property type="protein sequence ID" value="CAJ1396298.1"/>
    <property type="molecule type" value="Genomic_DNA"/>
</dbReference>
<dbReference type="InterPro" id="IPR045888">
    <property type="entry name" value="Erv"/>
</dbReference>
<sequence>MRTLASFDLYRKVPRDLTEPTLSGAIVSACTVSVALYLFVAEFLVLLQRRWESEMIIEESKTEEKLQINLDITMSSMPCELLSFDAQDVMGSYEVDAHGNLFKDRLTSKGDLIGTQEIKSSHFGASSTLSRHYSLGYGNQDVDALRKSINSGEGCRIRGFVKVNKVPGNLHLSTYSHSFLFGSLYQETRNLNISHTVNHISFGVDADITYVKQHFQGTGIVSPLDGVAQIHEKSPPSKDHGWSYAGSLDSAIYEYYTKVVPTTYVPLDRAPLNVYQFTANSNKIVNQQMPSLYLRYDFSPVTVRYVETKESFSHFLVQICAVVGGIFTVAGIFDAALHKSIVHLAKKAGPTRAFTWQQGGRFGGGPIANALAQDSLRFKGQIRKSKVEFLRSSLGLHWSWFQEELTAGKYDSQLENGRCQPEAPELNFLMSKDRRNPPCRKPLVASPKVEKIQIPQEVWLAAGKNRKANFLAKALLSPPPKLLFSLLTFLEVSEVLDLAMAARGLAGALLDFAWEATAKEGALLWKLLGARGSMAARPSFAGDPAFRLPAWARRRRFFERLGRGVARVAQLVTVPELGPSRSWGRS</sequence>
<dbReference type="GO" id="GO:0030134">
    <property type="term" value="C:COPII-coated ER to Golgi transport vesicle"/>
    <property type="evidence" value="ECO:0007669"/>
    <property type="project" value="TreeGrafter"/>
</dbReference>
<proteinExistence type="inferred from homology"/>
<dbReference type="GO" id="GO:0016020">
    <property type="term" value="C:membrane"/>
    <property type="evidence" value="ECO:0007669"/>
    <property type="project" value="UniProtKB-SubCell"/>
</dbReference>
<name>A0AA36J0I3_9DINO</name>
<keyword evidence="3 6" id="KW-0812">Transmembrane</keyword>
<dbReference type="Proteomes" id="UP001178507">
    <property type="component" value="Unassembled WGS sequence"/>
</dbReference>
<dbReference type="PROSITE" id="PS51257">
    <property type="entry name" value="PROKAR_LIPOPROTEIN"/>
    <property type="match status" value="1"/>
</dbReference>
<comment type="subcellular location">
    <subcellularLocation>
        <location evidence="1">Membrane</location>
        <topology evidence="1">Multi-pass membrane protein</topology>
    </subcellularLocation>
</comment>
<dbReference type="PANTHER" id="PTHR10984:SF25">
    <property type="entry name" value="ENDOPLASMIC RETICULUM-GOLGI INTERMEDIATE COMPARTMENT PROTEIN 3"/>
    <property type="match status" value="1"/>
</dbReference>
<dbReference type="Pfam" id="PF07970">
    <property type="entry name" value="COPIIcoated_ERV"/>
    <property type="match status" value="1"/>
</dbReference>
<evidence type="ECO:0000259" key="7">
    <source>
        <dbReference type="Pfam" id="PF07970"/>
    </source>
</evidence>
<dbReference type="PANTHER" id="PTHR10984">
    <property type="entry name" value="ENDOPLASMIC RETICULUM-GOLGI INTERMEDIATE COMPARTMENT PROTEIN"/>
    <property type="match status" value="1"/>
</dbReference>
<evidence type="ECO:0000256" key="3">
    <source>
        <dbReference type="ARBA" id="ARBA00022692"/>
    </source>
</evidence>
<gene>
    <name evidence="9" type="ORF">EVOR1521_LOCUS20553</name>
</gene>
<evidence type="ECO:0000313" key="10">
    <source>
        <dbReference type="Proteomes" id="UP001178507"/>
    </source>
</evidence>
<dbReference type="InterPro" id="IPR039542">
    <property type="entry name" value="Erv_N"/>
</dbReference>
<comment type="similarity">
    <text evidence="2">Belongs to the ERGIC family.</text>
</comment>
<feature type="domain" description="Endoplasmic reticulum vesicle transporter C-terminal" evidence="7">
    <location>
        <begin position="146"/>
        <end position="334"/>
    </location>
</feature>
<organism evidence="9 10">
    <name type="scientific">Effrenium voratum</name>
    <dbReference type="NCBI Taxonomy" id="2562239"/>
    <lineage>
        <taxon>Eukaryota</taxon>
        <taxon>Sar</taxon>
        <taxon>Alveolata</taxon>
        <taxon>Dinophyceae</taxon>
        <taxon>Suessiales</taxon>
        <taxon>Symbiodiniaceae</taxon>
        <taxon>Effrenium</taxon>
    </lineage>
</organism>
<reference evidence="9" key="1">
    <citation type="submission" date="2023-08" db="EMBL/GenBank/DDBJ databases">
        <authorList>
            <person name="Chen Y."/>
            <person name="Shah S."/>
            <person name="Dougan E. K."/>
            <person name="Thang M."/>
            <person name="Chan C."/>
        </authorList>
    </citation>
    <scope>NUCLEOTIDE SEQUENCE</scope>
</reference>
<keyword evidence="4 6" id="KW-1133">Transmembrane helix</keyword>
<feature type="transmembrane region" description="Helical" evidence="6">
    <location>
        <begin position="20"/>
        <end position="47"/>
    </location>
</feature>
<evidence type="ECO:0000313" key="9">
    <source>
        <dbReference type="EMBL" id="CAJ1396298.1"/>
    </source>
</evidence>
<dbReference type="AlphaFoldDB" id="A0AA36J0I3"/>
<accession>A0AA36J0I3</accession>
<evidence type="ECO:0000259" key="8">
    <source>
        <dbReference type="Pfam" id="PF13850"/>
    </source>
</evidence>
<comment type="caution">
    <text evidence="9">The sequence shown here is derived from an EMBL/GenBank/DDBJ whole genome shotgun (WGS) entry which is preliminary data.</text>
</comment>
<dbReference type="Pfam" id="PF13850">
    <property type="entry name" value="ERGIC_N"/>
    <property type="match status" value="1"/>
</dbReference>
<dbReference type="InterPro" id="IPR012936">
    <property type="entry name" value="Erv_C"/>
</dbReference>
<protein>
    <submittedName>
        <fullName evidence="9">Uncharacterized protein</fullName>
    </submittedName>
</protein>
<evidence type="ECO:0000256" key="1">
    <source>
        <dbReference type="ARBA" id="ARBA00004141"/>
    </source>
</evidence>
<evidence type="ECO:0000256" key="2">
    <source>
        <dbReference type="ARBA" id="ARBA00005648"/>
    </source>
</evidence>
<evidence type="ECO:0000256" key="4">
    <source>
        <dbReference type="ARBA" id="ARBA00022989"/>
    </source>
</evidence>
<dbReference type="GO" id="GO:0005783">
    <property type="term" value="C:endoplasmic reticulum"/>
    <property type="evidence" value="ECO:0007669"/>
    <property type="project" value="TreeGrafter"/>
</dbReference>
<feature type="transmembrane region" description="Helical" evidence="6">
    <location>
        <begin position="315"/>
        <end position="337"/>
    </location>
</feature>